<dbReference type="SUPFAM" id="SSF52540">
    <property type="entry name" value="P-loop containing nucleoside triphosphate hydrolases"/>
    <property type="match status" value="2"/>
</dbReference>
<dbReference type="InterPro" id="IPR027417">
    <property type="entry name" value="P-loop_NTPase"/>
</dbReference>
<dbReference type="FunFam" id="3.40.50.10810:FF:000053">
    <property type="entry name" value="SNF2 family helicase/ATPase, putative"/>
    <property type="match status" value="1"/>
</dbReference>
<dbReference type="Proteomes" id="UP000800235">
    <property type="component" value="Unassembled WGS sequence"/>
</dbReference>
<dbReference type="InterPro" id="IPR050628">
    <property type="entry name" value="SNF2_RAD54_helicase_TF"/>
</dbReference>
<dbReference type="InterPro" id="IPR014001">
    <property type="entry name" value="Helicase_ATP-bd"/>
</dbReference>
<evidence type="ECO:0000256" key="1">
    <source>
        <dbReference type="ARBA" id="ARBA00022741"/>
    </source>
</evidence>
<organism evidence="7 8">
    <name type="scientific">Tothia fuscella</name>
    <dbReference type="NCBI Taxonomy" id="1048955"/>
    <lineage>
        <taxon>Eukaryota</taxon>
        <taxon>Fungi</taxon>
        <taxon>Dikarya</taxon>
        <taxon>Ascomycota</taxon>
        <taxon>Pezizomycotina</taxon>
        <taxon>Dothideomycetes</taxon>
        <taxon>Pleosporomycetidae</taxon>
        <taxon>Venturiales</taxon>
        <taxon>Cylindrosympodiaceae</taxon>
        <taxon>Tothia</taxon>
    </lineage>
</organism>
<feature type="compositionally biased region" description="Basic and acidic residues" evidence="4">
    <location>
        <begin position="1"/>
        <end position="14"/>
    </location>
</feature>
<dbReference type="PANTHER" id="PTHR45626">
    <property type="entry name" value="TRANSCRIPTION TERMINATION FACTOR 2-RELATED"/>
    <property type="match status" value="1"/>
</dbReference>
<feature type="compositionally biased region" description="Polar residues" evidence="4">
    <location>
        <begin position="86"/>
        <end position="102"/>
    </location>
</feature>
<feature type="compositionally biased region" description="Acidic residues" evidence="4">
    <location>
        <begin position="756"/>
        <end position="782"/>
    </location>
</feature>
<feature type="compositionally biased region" description="Low complexity" evidence="4">
    <location>
        <begin position="17"/>
        <end position="29"/>
    </location>
</feature>
<reference evidence="7" key="1">
    <citation type="journal article" date="2020" name="Stud. Mycol.">
        <title>101 Dothideomycetes genomes: a test case for predicting lifestyles and emergence of pathogens.</title>
        <authorList>
            <person name="Haridas S."/>
            <person name="Albert R."/>
            <person name="Binder M."/>
            <person name="Bloem J."/>
            <person name="Labutti K."/>
            <person name="Salamov A."/>
            <person name="Andreopoulos B."/>
            <person name="Baker S."/>
            <person name="Barry K."/>
            <person name="Bills G."/>
            <person name="Bluhm B."/>
            <person name="Cannon C."/>
            <person name="Castanera R."/>
            <person name="Culley D."/>
            <person name="Daum C."/>
            <person name="Ezra D."/>
            <person name="Gonzalez J."/>
            <person name="Henrissat B."/>
            <person name="Kuo A."/>
            <person name="Liang C."/>
            <person name="Lipzen A."/>
            <person name="Lutzoni F."/>
            <person name="Magnuson J."/>
            <person name="Mondo S."/>
            <person name="Nolan M."/>
            <person name="Ohm R."/>
            <person name="Pangilinan J."/>
            <person name="Park H.-J."/>
            <person name="Ramirez L."/>
            <person name="Alfaro M."/>
            <person name="Sun H."/>
            <person name="Tritt A."/>
            <person name="Yoshinaga Y."/>
            <person name="Zwiers L.-H."/>
            <person name="Turgeon B."/>
            <person name="Goodwin S."/>
            <person name="Spatafora J."/>
            <person name="Crous P."/>
            <person name="Grigoriev I."/>
        </authorList>
    </citation>
    <scope>NUCLEOTIDE SEQUENCE</scope>
    <source>
        <strain evidence="7">CBS 130266</strain>
    </source>
</reference>
<feature type="compositionally biased region" description="Acidic residues" evidence="4">
    <location>
        <begin position="249"/>
        <end position="263"/>
    </location>
</feature>
<feature type="compositionally biased region" description="Polar residues" evidence="4">
    <location>
        <begin position="620"/>
        <end position="632"/>
    </location>
</feature>
<keyword evidence="3" id="KW-0067">ATP-binding</keyword>
<feature type="domain" description="Helicase ATP-binding" evidence="5">
    <location>
        <begin position="291"/>
        <end position="479"/>
    </location>
</feature>
<dbReference type="Pfam" id="PF00176">
    <property type="entry name" value="SNF2-rel_dom"/>
    <property type="match status" value="1"/>
</dbReference>
<evidence type="ECO:0000256" key="4">
    <source>
        <dbReference type="SAM" id="MobiDB-lite"/>
    </source>
</evidence>
<dbReference type="CDD" id="cd18008">
    <property type="entry name" value="DEXDc_SHPRH-like"/>
    <property type="match status" value="1"/>
</dbReference>
<keyword evidence="1" id="KW-0547">Nucleotide-binding</keyword>
<evidence type="ECO:0000256" key="3">
    <source>
        <dbReference type="ARBA" id="ARBA00022840"/>
    </source>
</evidence>
<dbReference type="InterPro" id="IPR038718">
    <property type="entry name" value="SNF2-like_sf"/>
</dbReference>
<dbReference type="SMART" id="SM00490">
    <property type="entry name" value="HELICc"/>
    <property type="match status" value="1"/>
</dbReference>
<name>A0A9P4NZ81_9PEZI</name>
<dbReference type="PROSITE" id="PS51194">
    <property type="entry name" value="HELICASE_CTER"/>
    <property type="match status" value="1"/>
</dbReference>
<evidence type="ECO:0000256" key="2">
    <source>
        <dbReference type="ARBA" id="ARBA00022801"/>
    </source>
</evidence>
<proteinExistence type="predicted"/>
<keyword evidence="2" id="KW-0378">Hydrolase</keyword>
<feature type="region of interest" description="Disordered" evidence="4">
    <location>
        <begin position="207"/>
        <end position="226"/>
    </location>
</feature>
<dbReference type="GO" id="GO:0005634">
    <property type="term" value="C:nucleus"/>
    <property type="evidence" value="ECO:0007669"/>
    <property type="project" value="TreeGrafter"/>
</dbReference>
<feature type="compositionally biased region" description="Low complexity" evidence="4">
    <location>
        <begin position="123"/>
        <end position="144"/>
    </location>
</feature>
<feature type="region of interest" description="Disordered" evidence="4">
    <location>
        <begin position="612"/>
        <end position="638"/>
    </location>
</feature>
<feature type="region of interest" description="Disordered" evidence="4">
    <location>
        <begin position="692"/>
        <end position="838"/>
    </location>
</feature>
<evidence type="ECO:0000313" key="8">
    <source>
        <dbReference type="Proteomes" id="UP000800235"/>
    </source>
</evidence>
<dbReference type="InterPro" id="IPR001650">
    <property type="entry name" value="Helicase_C-like"/>
</dbReference>
<dbReference type="Pfam" id="PF00271">
    <property type="entry name" value="Helicase_C"/>
    <property type="match status" value="1"/>
</dbReference>
<dbReference type="SMART" id="SM00487">
    <property type="entry name" value="DEXDc"/>
    <property type="match status" value="1"/>
</dbReference>
<gene>
    <name evidence="7" type="ORF">EJ08DRAFT_627869</name>
</gene>
<dbReference type="CDD" id="cd18793">
    <property type="entry name" value="SF2_C_SNF"/>
    <property type="match status" value="1"/>
</dbReference>
<dbReference type="OrthoDB" id="423559at2759"/>
<dbReference type="EMBL" id="MU007017">
    <property type="protein sequence ID" value="KAF2434342.1"/>
    <property type="molecule type" value="Genomic_DNA"/>
</dbReference>
<feature type="compositionally biased region" description="Basic residues" evidence="4">
    <location>
        <begin position="697"/>
        <end position="725"/>
    </location>
</feature>
<sequence>MVREREPPMPDRPHAQNNAEEPTNTNTPPKSRALYDLTNEPEFGKTSPIRNTLHRALKKAENSVFNIPVAGKPRPEHHKSEAPAQAQGQGQIRNTSGGSSSVPPAPFRPPPDVYEVPRPVGYQPQTTHAAPPPTFSSNPNSFVPVNYAPLYPPTRPIDLTKTNHDEFDPDAGLRNDSFGAPDPYRYVDSSRANEDIKALLEGAFDDENDKPRLRRRKTAKKASPAAGLKGLEAKLKALEVDEKAKEAATEDAEEDEEEEEDGTVEGLSCKLLPHQVEGVAWMTDREMSTKKKNGVLPRGGILADDMGLGKTIQAVALMLQNPRPSLEEAEKDKKNKIPPSCSKCTLVVAPLALIKQWEAEIKDKVDNSHRMRVLVHHGPSRTKRAADLEKYDVVITTYQILASEHANSSDADNGIKFGCYGVKWYRVILDEAHSIKNRNAKSTKACYALNSHYRWCLTGTPMQNNLDELQSLICYLKIKPYCEMGPWKEQITQPMKNGRGVLAMRRLQYFLKSCMKRRTKDILKKDGALHPGGKVKEGETAKFRIVDREVETVVAQFDARERKFYDRLSDRAQTRLDEMMGGDKADYIGALVLLLRLRQACNHPQLIGASVKDDKDALTTGASQPGSGLQSPRKQKADDQEIDDIANALGGLSVEEKRCDGCQLTLSKAEIEAGSIRCSECEADLSQIQELTGETKGKKKHRKNKKEKSHQSKHASKPKPMRQRRVIVDSDDEDEGDWVVPKTEQHAADLGTAGGTDDEDAEGVGESLGESDSDSASDSEDESISRTNKLLKKVIKQASSDAEANDDTENSESSSEDDSDDSESDSDSDAKPFSTKGLNPLQSVAASTKIRYLVDILKKETPNHKVIVFSQFTSMLDLVEPFLKSAGHVFTRYDGSMKNDMREASLNRLRNDKKTRVLLCSLKCGSLGLNLTAASCVVILEPFWNPFVEEQAIDRVHRLNQTVNVKVYRLTIADTVEERILDLQESKRKLAQAAIEGGKGEKGGAKLSMKDILNLFKRDAEFDHPVEADGGVGGLLERRRVLDGGISTGSGISASRAKGVVKERTVEHPVYGRR</sequence>
<dbReference type="Gene3D" id="3.40.50.300">
    <property type="entry name" value="P-loop containing nucleotide triphosphate hydrolases"/>
    <property type="match status" value="1"/>
</dbReference>
<dbReference type="PANTHER" id="PTHR45626:SF14">
    <property type="entry name" value="ATP-DEPENDENT DNA HELICASE (EUROFUNG)"/>
    <property type="match status" value="1"/>
</dbReference>
<dbReference type="InterPro" id="IPR000330">
    <property type="entry name" value="SNF2_N"/>
</dbReference>
<dbReference type="GO" id="GO:0008094">
    <property type="term" value="F:ATP-dependent activity, acting on DNA"/>
    <property type="evidence" value="ECO:0007669"/>
    <property type="project" value="TreeGrafter"/>
</dbReference>
<dbReference type="Gene3D" id="3.40.50.10810">
    <property type="entry name" value="Tandem AAA-ATPase domain"/>
    <property type="match status" value="1"/>
</dbReference>
<feature type="compositionally biased region" description="Pro residues" evidence="4">
    <location>
        <begin position="103"/>
        <end position="112"/>
    </location>
</feature>
<accession>A0A9P4NZ81</accession>
<dbReference type="AlphaFoldDB" id="A0A9P4NZ81"/>
<dbReference type="GO" id="GO:0006281">
    <property type="term" value="P:DNA repair"/>
    <property type="evidence" value="ECO:0007669"/>
    <property type="project" value="TreeGrafter"/>
</dbReference>
<keyword evidence="8" id="KW-1185">Reference proteome</keyword>
<evidence type="ECO:0000259" key="5">
    <source>
        <dbReference type="PROSITE" id="PS51192"/>
    </source>
</evidence>
<evidence type="ECO:0000313" key="7">
    <source>
        <dbReference type="EMBL" id="KAF2434342.1"/>
    </source>
</evidence>
<comment type="caution">
    <text evidence="7">The sequence shown here is derived from an EMBL/GenBank/DDBJ whole genome shotgun (WGS) entry which is preliminary data.</text>
</comment>
<feature type="region of interest" description="Disordered" evidence="4">
    <location>
        <begin position="1"/>
        <end position="186"/>
    </location>
</feature>
<protein>
    <submittedName>
        <fullName evidence="7">Uncharacterized protein</fullName>
    </submittedName>
</protein>
<dbReference type="InterPro" id="IPR049730">
    <property type="entry name" value="SNF2/RAD54-like_C"/>
</dbReference>
<feature type="region of interest" description="Disordered" evidence="4">
    <location>
        <begin position="242"/>
        <end position="264"/>
    </location>
</feature>
<feature type="compositionally biased region" description="Acidic residues" evidence="4">
    <location>
        <begin position="803"/>
        <end position="827"/>
    </location>
</feature>
<dbReference type="PROSITE" id="PS51192">
    <property type="entry name" value="HELICASE_ATP_BIND_1"/>
    <property type="match status" value="1"/>
</dbReference>
<dbReference type="GO" id="GO:0016787">
    <property type="term" value="F:hydrolase activity"/>
    <property type="evidence" value="ECO:0007669"/>
    <property type="project" value="UniProtKB-KW"/>
</dbReference>
<dbReference type="GO" id="GO:0005524">
    <property type="term" value="F:ATP binding"/>
    <property type="evidence" value="ECO:0007669"/>
    <property type="project" value="UniProtKB-KW"/>
</dbReference>
<evidence type="ECO:0000259" key="6">
    <source>
        <dbReference type="PROSITE" id="PS51194"/>
    </source>
</evidence>
<feature type="domain" description="Helicase C-terminal" evidence="6">
    <location>
        <begin position="849"/>
        <end position="1013"/>
    </location>
</feature>